<comment type="caution">
    <text evidence="1">The sequence shown here is derived from an EMBL/GenBank/DDBJ whole genome shotgun (WGS) entry which is preliminary data.</text>
</comment>
<name>A0AA37WR65_9HYPH</name>
<keyword evidence="2" id="KW-1185">Reference proteome</keyword>
<dbReference type="EMBL" id="BSPL01000013">
    <property type="protein sequence ID" value="GLS69986.1"/>
    <property type="molecule type" value="Genomic_DNA"/>
</dbReference>
<dbReference type="RefSeq" id="WP_238197289.1">
    <property type="nucleotide sequence ID" value="NZ_BPQZ01000017.1"/>
</dbReference>
<gene>
    <name evidence="1" type="ORF">GCM10007890_19990</name>
</gene>
<evidence type="ECO:0000313" key="1">
    <source>
        <dbReference type="EMBL" id="GLS69986.1"/>
    </source>
</evidence>
<proteinExistence type="predicted"/>
<evidence type="ECO:0000313" key="2">
    <source>
        <dbReference type="Proteomes" id="UP001157440"/>
    </source>
</evidence>
<dbReference type="AlphaFoldDB" id="A0AA37WR65"/>
<protein>
    <submittedName>
        <fullName evidence="1">Uncharacterized protein</fullName>
    </submittedName>
</protein>
<dbReference type="Proteomes" id="UP001157440">
    <property type="component" value="Unassembled WGS sequence"/>
</dbReference>
<reference evidence="2" key="1">
    <citation type="journal article" date="2019" name="Int. J. Syst. Evol. Microbiol.">
        <title>The Global Catalogue of Microorganisms (GCM) 10K type strain sequencing project: providing services to taxonomists for standard genome sequencing and annotation.</title>
        <authorList>
            <consortium name="The Broad Institute Genomics Platform"/>
            <consortium name="The Broad Institute Genome Sequencing Center for Infectious Disease"/>
            <person name="Wu L."/>
            <person name="Ma J."/>
        </authorList>
    </citation>
    <scope>NUCLEOTIDE SEQUENCE [LARGE SCALE GENOMIC DNA]</scope>
    <source>
        <strain evidence="2">NBRC 103632</strain>
    </source>
</reference>
<organism evidence="1 2">
    <name type="scientific">Methylobacterium tardum</name>
    <dbReference type="NCBI Taxonomy" id="374432"/>
    <lineage>
        <taxon>Bacteria</taxon>
        <taxon>Pseudomonadati</taxon>
        <taxon>Pseudomonadota</taxon>
        <taxon>Alphaproteobacteria</taxon>
        <taxon>Hyphomicrobiales</taxon>
        <taxon>Methylobacteriaceae</taxon>
        <taxon>Methylobacterium</taxon>
    </lineage>
</organism>
<sequence>MTQTTTWPSFLEKALWGLRRASEHLGDPEVQAEFEAADDWWRKPKTIGGVENVLVPEETAVSGALKVLFSRIQSDQVISGTPPDEDDLRQFHFSLEERRPRDPAIGKKTKPTDIAIVLRAAEVFDLRIEAKTLIEYGDIRSEYLSGRGLLRFEDPGNPYTLEVYGGMLAYIVKEEASVWEDRVRVDLLTQLGAERILQTTVGQRSMTTSTHRFDIVEKGKTRTVNVAVLHLVTAIEARPSLRNPTDPRQSEPNDA</sequence>
<accession>A0AA37WR65</accession>